<evidence type="ECO:0000256" key="6">
    <source>
        <dbReference type="SAM" id="MobiDB-lite"/>
    </source>
</evidence>
<sequence length="292" mass="32493">MDSKPGSVFEDIDVYTEWVHEAALDTLIAYLPGFRKEQLKVQLASSGNLRISGQRPIGDNKVIRFNKEIPIPSNCDQNNIRAHFVNGMLHVKLLKLIIPAEKQEEAKPAAEVLKSIQSPAPQPQSPAHVPQKQKNGSEQVADQQAPPKAPMEKQSGDQKKDGVAKEADNVSQKAPDKEKGMKDEKDTAKEDAQKPMENEKKGSDQEEKATSSEKLETLGDSVQDAARKENIEPKKCDGADIYQLGINYKQVLDGLVKELKDPRKMMNMVLAVLLVVVLAVYLRNAIRWFGNY</sequence>
<dbReference type="GO" id="GO:0034605">
    <property type="term" value="P:cellular response to heat"/>
    <property type="evidence" value="ECO:0000318"/>
    <property type="project" value="GO_Central"/>
</dbReference>
<dbReference type="InParanoid" id="A0A061GTP7"/>
<dbReference type="SUPFAM" id="SSF49764">
    <property type="entry name" value="HSP20-like chaperones"/>
    <property type="match status" value="1"/>
</dbReference>
<dbReference type="AlphaFoldDB" id="A0A061GTP7"/>
<dbReference type="PROSITE" id="PS01031">
    <property type="entry name" value="SHSP"/>
    <property type="match status" value="1"/>
</dbReference>
<feature type="compositionally biased region" description="Basic and acidic residues" evidence="6">
    <location>
        <begin position="150"/>
        <end position="217"/>
    </location>
</feature>
<keyword evidence="10" id="KW-1185">Reference proteome</keyword>
<feature type="domain" description="SHSP" evidence="8">
    <location>
        <begin position="7"/>
        <end position="111"/>
    </location>
</feature>
<comment type="similarity">
    <text evidence="4 5">Belongs to the small heat shock protein (HSP20) family.</text>
</comment>
<dbReference type="FunCoup" id="A0A061GTP7">
    <property type="interactions" value="42"/>
</dbReference>
<dbReference type="Gene3D" id="2.60.40.790">
    <property type="match status" value="1"/>
</dbReference>
<keyword evidence="7" id="KW-0472">Membrane</keyword>
<feature type="region of interest" description="Disordered" evidence="6">
    <location>
        <begin position="117"/>
        <end position="230"/>
    </location>
</feature>
<dbReference type="PANTHER" id="PTHR43670">
    <property type="entry name" value="HEAT SHOCK PROTEIN 26"/>
    <property type="match status" value="1"/>
</dbReference>
<comment type="subcellular location">
    <subcellularLocation>
        <location evidence="1">Cell membrane</location>
        <topology evidence="1">Single-pass membrane protein</topology>
    </subcellularLocation>
</comment>
<gene>
    <name evidence="9" type="ORF">TCM_041156</name>
</gene>
<evidence type="ECO:0000256" key="4">
    <source>
        <dbReference type="PROSITE-ProRule" id="PRU00285"/>
    </source>
</evidence>
<evidence type="ECO:0000256" key="3">
    <source>
        <dbReference type="ARBA" id="ARBA00022821"/>
    </source>
</evidence>
<dbReference type="Pfam" id="PF00011">
    <property type="entry name" value="HSP20"/>
    <property type="match status" value="1"/>
</dbReference>
<evidence type="ECO:0000313" key="10">
    <source>
        <dbReference type="Proteomes" id="UP000026915"/>
    </source>
</evidence>
<protein>
    <submittedName>
        <fullName evidence="9">Small heat-shock protein, putative</fullName>
    </submittedName>
</protein>
<evidence type="ECO:0000256" key="1">
    <source>
        <dbReference type="ARBA" id="ARBA00004162"/>
    </source>
</evidence>
<feature type="transmembrane region" description="Helical" evidence="7">
    <location>
        <begin position="265"/>
        <end position="282"/>
    </location>
</feature>
<keyword evidence="7" id="KW-1133">Transmembrane helix</keyword>
<dbReference type="Proteomes" id="UP000026915">
    <property type="component" value="Chromosome 9"/>
</dbReference>
<accession>A0A061GTP7</accession>
<dbReference type="PANTHER" id="PTHR43670:SF73">
    <property type="entry name" value="INACTIVE PROTEIN RESTRICTED TEV MOVEMENT 2-LIKE"/>
    <property type="match status" value="1"/>
</dbReference>
<keyword evidence="2" id="KW-1003">Cell membrane</keyword>
<feature type="compositionally biased region" description="Polar residues" evidence="6">
    <location>
        <begin position="132"/>
        <end position="142"/>
    </location>
</feature>
<dbReference type="InterPro" id="IPR002068">
    <property type="entry name" value="A-crystallin/Hsp20_dom"/>
</dbReference>
<reference evidence="9 10" key="1">
    <citation type="journal article" date="2013" name="Genome Biol.">
        <title>The genome sequence of the most widely cultivated cacao type and its use to identify candidate genes regulating pod color.</title>
        <authorList>
            <person name="Motamayor J.C."/>
            <person name="Mockaitis K."/>
            <person name="Schmutz J."/>
            <person name="Haiminen N."/>
            <person name="Iii D.L."/>
            <person name="Cornejo O."/>
            <person name="Findley S.D."/>
            <person name="Zheng P."/>
            <person name="Utro F."/>
            <person name="Royaert S."/>
            <person name="Saski C."/>
            <person name="Jenkins J."/>
            <person name="Podicheti R."/>
            <person name="Zhao M."/>
            <person name="Scheffler B.E."/>
            <person name="Stack J.C."/>
            <person name="Feltus F.A."/>
            <person name="Mustiga G.M."/>
            <person name="Amores F."/>
            <person name="Phillips W."/>
            <person name="Marelli J.P."/>
            <person name="May G.D."/>
            <person name="Shapiro H."/>
            <person name="Ma J."/>
            <person name="Bustamante C.D."/>
            <person name="Schnell R.J."/>
            <person name="Main D."/>
            <person name="Gilbert D."/>
            <person name="Parida L."/>
            <person name="Kuhn D.N."/>
        </authorList>
    </citation>
    <scope>NUCLEOTIDE SEQUENCE [LARGE SCALE GENOMIC DNA]</scope>
    <source>
        <strain evidence="10">cv. Matina 1-6</strain>
    </source>
</reference>
<evidence type="ECO:0000256" key="7">
    <source>
        <dbReference type="SAM" id="Phobius"/>
    </source>
</evidence>
<name>A0A061GTP7_THECC</name>
<dbReference type="OMA" id="ELPANCN"/>
<keyword evidence="7" id="KW-0812">Transmembrane</keyword>
<dbReference type="STRING" id="3641.A0A061GTP7"/>
<evidence type="ECO:0000313" key="9">
    <source>
        <dbReference type="EMBL" id="EOY33185.1"/>
    </source>
</evidence>
<evidence type="ECO:0000259" key="8">
    <source>
        <dbReference type="PROSITE" id="PS01031"/>
    </source>
</evidence>
<keyword evidence="3" id="KW-0611">Plant defense</keyword>
<organism evidence="9 10">
    <name type="scientific">Theobroma cacao</name>
    <name type="common">Cacao</name>
    <name type="synonym">Cocoa</name>
    <dbReference type="NCBI Taxonomy" id="3641"/>
    <lineage>
        <taxon>Eukaryota</taxon>
        <taxon>Viridiplantae</taxon>
        <taxon>Streptophyta</taxon>
        <taxon>Embryophyta</taxon>
        <taxon>Tracheophyta</taxon>
        <taxon>Spermatophyta</taxon>
        <taxon>Magnoliopsida</taxon>
        <taxon>eudicotyledons</taxon>
        <taxon>Gunneridae</taxon>
        <taxon>Pentapetalae</taxon>
        <taxon>rosids</taxon>
        <taxon>malvids</taxon>
        <taxon>Malvales</taxon>
        <taxon>Malvaceae</taxon>
        <taxon>Byttnerioideae</taxon>
        <taxon>Theobroma</taxon>
    </lineage>
</organism>
<dbReference type="Gramene" id="EOY33185">
    <property type="protein sequence ID" value="EOY33185"/>
    <property type="gene ID" value="TCM_041156"/>
</dbReference>
<dbReference type="EMBL" id="CM001887">
    <property type="protein sequence ID" value="EOY33185.1"/>
    <property type="molecule type" value="Genomic_DNA"/>
</dbReference>
<dbReference type="InterPro" id="IPR008978">
    <property type="entry name" value="HSP20-like_chaperone"/>
</dbReference>
<dbReference type="CDD" id="cd06464">
    <property type="entry name" value="ACD_sHsps-like"/>
    <property type="match status" value="1"/>
</dbReference>
<evidence type="ECO:0000256" key="5">
    <source>
        <dbReference type="RuleBase" id="RU003616"/>
    </source>
</evidence>
<dbReference type="GO" id="GO:0005886">
    <property type="term" value="C:plasma membrane"/>
    <property type="evidence" value="ECO:0007669"/>
    <property type="project" value="UniProtKB-SubCell"/>
</dbReference>
<dbReference type="eggNOG" id="KOG0710">
    <property type="taxonomic scope" value="Eukaryota"/>
</dbReference>
<dbReference type="HOGENOM" id="CLU_086200_0_0_1"/>
<evidence type="ECO:0000256" key="2">
    <source>
        <dbReference type="ARBA" id="ARBA00022475"/>
    </source>
</evidence>
<dbReference type="GO" id="GO:0006952">
    <property type="term" value="P:defense response"/>
    <property type="evidence" value="ECO:0007669"/>
    <property type="project" value="UniProtKB-KW"/>
</dbReference>
<proteinExistence type="inferred from homology"/>